<dbReference type="EMBL" id="JAPDDR010000002">
    <property type="protein sequence ID" value="MCW1912539.1"/>
    <property type="molecule type" value="Genomic_DNA"/>
</dbReference>
<feature type="chain" id="PRO_5045524831" evidence="1">
    <location>
        <begin position="23"/>
        <end position="151"/>
    </location>
</feature>
<name>A0ABT3FZ75_9BACT</name>
<protein>
    <submittedName>
        <fullName evidence="3">Thioredoxin family protein</fullName>
    </submittedName>
</protein>
<dbReference type="SUPFAM" id="SSF52833">
    <property type="entry name" value="Thioredoxin-like"/>
    <property type="match status" value="1"/>
</dbReference>
<dbReference type="InterPro" id="IPR013766">
    <property type="entry name" value="Thioredoxin_domain"/>
</dbReference>
<dbReference type="RefSeq" id="WP_264511036.1">
    <property type="nucleotide sequence ID" value="NZ_JAPDDR010000002.1"/>
</dbReference>
<dbReference type="Proteomes" id="UP001165653">
    <property type="component" value="Unassembled WGS sequence"/>
</dbReference>
<keyword evidence="1" id="KW-0732">Signal</keyword>
<evidence type="ECO:0000313" key="3">
    <source>
        <dbReference type="EMBL" id="MCW1912539.1"/>
    </source>
</evidence>
<sequence length="151" mass="16716">MKAITHLAFFAVGSALVGSAFAKTPEGWSTDLEKALEQAKKEKKSVLVEFTGSDWCAPCIAVKKAVLSKKEFTDKASEKFILVELDFPKSDEALAKKNEPIREKYEVEGFPTVLLLTPEGKQFSTFNPAGFMKVDAFLAHLDAELEKKELD</sequence>
<evidence type="ECO:0000256" key="1">
    <source>
        <dbReference type="SAM" id="SignalP"/>
    </source>
</evidence>
<dbReference type="PROSITE" id="PS51352">
    <property type="entry name" value="THIOREDOXIN_2"/>
    <property type="match status" value="1"/>
</dbReference>
<accession>A0ABT3FZ75</accession>
<feature type="signal peptide" evidence="1">
    <location>
        <begin position="1"/>
        <end position="22"/>
    </location>
</feature>
<dbReference type="Gene3D" id="3.40.30.10">
    <property type="entry name" value="Glutaredoxin"/>
    <property type="match status" value="1"/>
</dbReference>
<feature type="domain" description="Thioredoxin" evidence="2">
    <location>
        <begin position="10"/>
        <end position="146"/>
    </location>
</feature>
<evidence type="ECO:0000313" key="4">
    <source>
        <dbReference type="Proteomes" id="UP001165653"/>
    </source>
</evidence>
<dbReference type="InterPro" id="IPR036249">
    <property type="entry name" value="Thioredoxin-like_sf"/>
</dbReference>
<keyword evidence="4" id="KW-1185">Reference proteome</keyword>
<proteinExistence type="predicted"/>
<gene>
    <name evidence="3" type="ORF">OJ996_03070</name>
</gene>
<reference evidence="3" key="1">
    <citation type="submission" date="2022-10" db="EMBL/GenBank/DDBJ databases">
        <title>Luteolibacter sp. GHJ8, whole genome shotgun sequencing project.</title>
        <authorList>
            <person name="Zhao G."/>
            <person name="Shen L."/>
        </authorList>
    </citation>
    <scope>NUCLEOTIDE SEQUENCE</scope>
    <source>
        <strain evidence="3">GHJ8</strain>
    </source>
</reference>
<dbReference type="Pfam" id="PF13899">
    <property type="entry name" value="Thioredoxin_7"/>
    <property type="match status" value="1"/>
</dbReference>
<organism evidence="3 4">
    <name type="scientific">Luteolibacter rhizosphaerae</name>
    <dbReference type="NCBI Taxonomy" id="2989719"/>
    <lineage>
        <taxon>Bacteria</taxon>
        <taxon>Pseudomonadati</taxon>
        <taxon>Verrucomicrobiota</taxon>
        <taxon>Verrucomicrobiia</taxon>
        <taxon>Verrucomicrobiales</taxon>
        <taxon>Verrucomicrobiaceae</taxon>
        <taxon>Luteolibacter</taxon>
    </lineage>
</organism>
<dbReference type="PANTHER" id="PTHR32234">
    <property type="entry name" value="THIOL:DISULFIDE INTERCHANGE PROTEIN DSBD"/>
    <property type="match status" value="1"/>
</dbReference>
<dbReference type="PANTHER" id="PTHR32234:SF0">
    <property type="entry name" value="THIOL:DISULFIDE INTERCHANGE PROTEIN DSBD"/>
    <property type="match status" value="1"/>
</dbReference>
<comment type="caution">
    <text evidence="3">The sequence shown here is derived from an EMBL/GenBank/DDBJ whole genome shotgun (WGS) entry which is preliminary data.</text>
</comment>
<evidence type="ECO:0000259" key="2">
    <source>
        <dbReference type="PROSITE" id="PS51352"/>
    </source>
</evidence>